<gene>
    <name evidence="5" type="primary">Tnnt2_1</name>
    <name evidence="5" type="ORF">GTO96_0021623</name>
</gene>
<reference evidence="5 6" key="1">
    <citation type="journal article" date="2021" name="Cell">
        <title>Tracing the genetic footprints of vertebrate landing in non-teleost ray-finned fishes.</title>
        <authorList>
            <person name="Bi X."/>
            <person name="Wang K."/>
            <person name="Yang L."/>
            <person name="Pan H."/>
            <person name="Jiang H."/>
            <person name="Wei Q."/>
            <person name="Fang M."/>
            <person name="Yu H."/>
            <person name="Zhu C."/>
            <person name="Cai Y."/>
            <person name="He Y."/>
            <person name="Gan X."/>
            <person name="Zeng H."/>
            <person name="Yu D."/>
            <person name="Zhu Y."/>
            <person name="Jiang H."/>
            <person name="Qiu Q."/>
            <person name="Yang H."/>
            <person name="Zhang Y.E."/>
            <person name="Wang W."/>
            <person name="Zhu M."/>
            <person name="He S."/>
            <person name="Zhang G."/>
        </authorList>
    </citation>
    <scope>NUCLEOTIDE SEQUENCE [LARGE SCALE GENOMIC DNA]</scope>
    <source>
        <strain evidence="5">Bchr_013</strain>
    </source>
</reference>
<keyword evidence="6" id="KW-1185">Reference proteome</keyword>
<dbReference type="GO" id="GO:0005523">
    <property type="term" value="F:tropomyosin binding"/>
    <property type="evidence" value="ECO:0007669"/>
    <property type="project" value="TreeGrafter"/>
</dbReference>
<dbReference type="GO" id="GO:0030172">
    <property type="term" value="F:troponin C binding"/>
    <property type="evidence" value="ECO:0007669"/>
    <property type="project" value="TreeGrafter"/>
</dbReference>
<dbReference type="Gene3D" id="1.20.5.350">
    <property type="match status" value="1"/>
</dbReference>
<evidence type="ECO:0000313" key="5">
    <source>
        <dbReference type="EMBL" id="KAG2459794.1"/>
    </source>
</evidence>
<dbReference type="GO" id="GO:0006937">
    <property type="term" value="P:regulation of muscle contraction"/>
    <property type="evidence" value="ECO:0007669"/>
    <property type="project" value="InterPro"/>
</dbReference>
<dbReference type="SUPFAM" id="SSF90250">
    <property type="entry name" value="Troponin coil-coiled subunits"/>
    <property type="match status" value="1"/>
</dbReference>
<evidence type="ECO:0000256" key="4">
    <source>
        <dbReference type="ARBA" id="ARBA00023179"/>
    </source>
</evidence>
<accession>A0A8X8BM50</accession>
<name>A0A8X8BM50_POLSE</name>
<keyword evidence="4" id="KW-0514">Muscle protein</keyword>
<protein>
    <submittedName>
        <fullName evidence="5">TNNT2 protein</fullName>
    </submittedName>
</protein>
<feature type="non-terminal residue" evidence="5">
    <location>
        <position position="292"/>
    </location>
</feature>
<dbReference type="AlphaFoldDB" id="A0A8X8BM50"/>
<dbReference type="GO" id="GO:0031013">
    <property type="term" value="F:troponin I binding"/>
    <property type="evidence" value="ECO:0007669"/>
    <property type="project" value="TreeGrafter"/>
</dbReference>
<dbReference type="Pfam" id="PF00992">
    <property type="entry name" value="Troponin"/>
    <property type="match status" value="1"/>
</dbReference>
<comment type="caution">
    <text evidence="5">The sequence shown here is derived from an EMBL/GenBank/DDBJ whole genome shotgun (WGS) entry which is preliminary data.</text>
</comment>
<comment type="similarity">
    <text evidence="2">Belongs to the troponin T family.</text>
</comment>
<feature type="non-terminal residue" evidence="5">
    <location>
        <position position="1"/>
    </location>
</feature>
<evidence type="ECO:0000256" key="2">
    <source>
        <dbReference type="ARBA" id="ARBA00008330"/>
    </source>
</evidence>
<dbReference type="InterPro" id="IPR001978">
    <property type="entry name" value="Troponin"/>
</dbReference>
<dbReference type="FunFam" id="1.20.5.350:FF:000001">
    <property type="entry name" value="Troponin T, fast skeletal muscle"/>
    <property type="match status" value="1"/>
</dbReference>
<evidence type="ECO:0000256" key="1">
    <source>
        <dbReference type="ARBA" id="ARBA00003363"/>
    </source>
</evidence>
<dbReference type="GO" id="GO:0045214">
    <property type="term" value="P:sarcomere organization"/>
    <property type="evidence" value="ECO:0007669"/>
    <property type="project" value="TreeGrafter"/>
</dbReference>
<evidence type="ECO:0000256" key="3">
    <source>
        <dbReference type="ARBA" id="ARBA00022553"/>
    </source>
</evidence>
<sequence length="292" mass="35080">MSDTEDVVEDYQGQEEEEEYEEEVIEEEEEEEEEEEVEQEEEEEEEVIAKEEPATVDLEEHNEKEDVKPKPKLILPNISPPKLPDGEKVDFDDFHRKRMEKDLNELQSLIGLHFDNRQKEEDDLVALKLRIERRRADRSEQQRIRAEKEKERQLRLAEEKMRKEEEEARRRAEEEAKKKKAFSNISFGGYLQKVDKKTGKKQTEREKKTKILNERRKPLNIDHLNQEKLAEKAKELWQWMYQLHTEKFEIMEKLKKQKYEINVLRNRVSDHQKMKPIKGSRGGKGKVGGQWK</sequence>
<dbReference type="EMBL" id="JAATIS010005064">
    <property type="protein sequence ID" value="KAG2459794.1"/>
    <property type="molecule type" value="Genomic_DNA"/>
</dbReference>
<dbReference type="GO" id="GO:0060048">
    <property type="term" value="P:cardiac muscle contraction"/>
    <property type="evidence" value="ECO:0007669"/>
    <property type="project" value="TreeGrafter"/>
</dbReference>
<dbReference type="InterPro" id="IPR027707">
    <property type="entry name" value="TNNT"/>
</dbReference>
<proteinExistence type="inferred from homology"/>
<keyword evidence="3" id="KW-0597">Phosphoprotein</keyword>
<organism evidence="5 6">
    <name type="scientific">Polypterus senegalus</name>
    <name type="common">Senegal bichir</name>
    <dbReference type="NCBI Taxonomy" id="55291"/>
    <lineage>
        <taxon>Eukaryota</taxon>
        <taxon>Metazoa</taxon>
        <taxon>Chordata</taxon>
        <taxon>Craniata</taxon>
        <taxon>Vertebrata</taxon>
        <taxon>Euteleostomi</taxon>
        <taxon>Actinopterygii</taxon>
        <taxon>Polypteriformes</taxon>
        <taxon>Polypteridae</taxon>
        <taxon>Polypterus</taxon>
    </lineage>
</organism>
<comment type="function">
    <text evidence="1">Troponin T is the tropomyosin-binding subunit of troponin, the thin filament regulatory complex which confers calcium-sensitivity to striated muscle actomyosin ATPase activity.</text>
</comment>
<dbReference type="InterPro" id="IPR038077">
    <property type="entry name" value="Troponin_sf"/>
</dbReference>
<evidence type="ECO:0000313" key="6">
    <source>
        <dbReference type="Proteomes" id="UP000886611"/>
    </source>
</evidence>
<dbReference type="PANTHER" id="PTHR11521:SF23">
    <property type="entry name" value="SLOW TROPONIN T"/>
    <property type="match status" value="1"/>
</dbReference>
<dbReference type="Proteomes" id="UP000886611">
    <property type="component" value="Unassembled WGS sequence"/>
</dbReference>
<dbReference type="GO" id="GO:0005861">
    <property type="term" value="C:troponin complex"/>
    <property type="evidence" value="ECO:0007669"/>
    <property type="project" value="InterPro"/>
</dbReference>
<dbReference type="PANTHER" id="PTHR11521">
    <property type="entry name" value="TROPONIN T"/>
    <property type="match status" value="1"/>
</dbReference>